<evidence type="ECO:0000256" key="5">
    <source>
        <dbReference type="ARBA" id="ARBA00022723"/>
    </source>
</evidence>
<evidence type="ECO:0000259" key="10">
    <source>
        <dbReference type="Pfam" id="PF00149"/>
    </source>
</evidence>
<dbReference type="Gene3D" id="3.60.21.10">
    <property type="match status" value="1"/>
</dbReference>
<dbReference type="InterPro" id="IPR045473">
    <property type="entry name" value="ASM_C"/>
</dbReference>
<dbReference type="InterPro" id="IPR041805">
    <property type="entry name" value="ASMase/PPN1_MPP"/>
</dbReference>
<dbReference type="CDD" id="cd00842">
    <property type="entry name" value="MPP_ASMase"/>
    <property type="match status" value="1"/>
</dbReference>
<organism>
    <name type="scientific">Branchiostoma floridae</name>
    <name type="common">Florida lancelet</name>
    <name type="synonym">Amphioxus</name>
    <dbReference type="NCBI Taxonomy" id="7739"/>
    <lineage>
        <taxon>Eukaryota</taxon>
        <taxon>Metazoa</taxon>
        <taxon>Chordata</taxon>
        <taxon>Cephalochordata</taxon>
        <taxon>Leptocardii</taxon>
        <taxon>Amphioxiformes</taxon>
        <taxon>Branchiostomatidae</taxon>
        <taxon>Branchiostoma</taxon>
    </lineage>
</organism>
<dbReference type="eggNOG" id="KOG3770">
    <property type="taxonomic scope" value="Eukaryota"/>
</dbReference>
<gene>
    <name evidence="12" type="ORF">BRAFLDRAFT_87841</name>
</gene>
<proteinExistence type="inferred from homology"/>
<reference evidence="12" key="1">
    <citation type="journal article" date="2008" name="Nature">
        <title>The amphioxus genome and the evolution of the chordate karyotype.</title>
        <authorList>
            <consortium name="US DOE Joint Genome Institute (JGI-PGF)"/>
            <person name="Putnam N.H."/>
            <person name="Butts T."/>
            <person name="Ferrier D.E.K."/>
            <person name="Furlong R.F."/>
            <person name="Hellsten U."/>
            <person name="Kawashima T."/>
            <person name="Robinson-Rechavi M."/>
            <person name="Shoguchi E."/>
            <person name="Terry A."/>
            <person name="Yu J.-K."/>
            <person name="Benito-Gutierrez E.L."/>
            <person name="Dubchak I."/>
            <person name="Garcia-Fernandez J."/>
            <person name="Gibson-Brown J.J."/>
            <person name="Grigoriev I.V."/>
            <person name="Horton A.C."/>
            <person name="de Jong P.J."/>
            <person name="Jurka J."/>
            <person name="Kapitonov V.V."/>
            <person name="Kohara Y."/>
            <person name="Kuroki Y."/>
            <person name="Lindquist E."/>
            <person name="Lucas S."/>
            <person name="Osoegawa K."/>
            <person name="Pennacchio L.A."/>
            <person name="Salamov A.A."/>
            <person name="Satou Y."/>
            <person name="Sauka-Spengler T."/>
            <person name="Schmutz J."/>
            <person name="Shin-I T."/>
            <person name="Toyoda A."/>
            <person name="Bronner-Fraser M."/>
            <person name="Fujiyama A."/>
            <person name="Holland L.Z."/>
            <person name="Holland P.W.H."/>
            <person name="Satoh N."/>
            <person name="Rokhsar D.S."/>
        </authorList>
    </citation>
    <scope>NUCLEOTIDE SEQUENCE [LARGE SCALE GENOMIC DNA]</scope>
    <source>
        <strain evidence="12">S238N-H82</strain>
        <tissue evidence="12">Testes</tissue>
    </source>
</reference>
<feature type="domain" description="Sphingomyelin phosphodiesterase C-terminal" evidence="11">
    <location>
        <begin position="524"/>
        <end position="666"/>
    </location>
</feature>
<dbReference type="EMBL" id="GG666480">
    <property type="protein sequence ID" value="EEN65630.1"/>
    <property type="molecule type" value="Genomic_DNA"/>
</dbReference>
<comment type="cofactor">
    <cofactor evidence="1">
        <name>Zn(2+)</name>
        <dbReference type="ChEBI" id="CHEBI:29105"/>
    </cofactor>
</comment>
<keyword evidence="4" id="KW-0964">Secreted</keyword>
<dbReference type="GO" id="GO:0046872">
    <property type="term" value="F:metal ion binding"/>
    <property type="evidence" value="ECO:0007669"/>
    <property type="project" value="UniProtKB-KW"/>
</dbReference>
<dbReference type="PANTHER" id="PTHR10340:SF57">
    <property type="entry name" value="METALLOPHOS DOMAIN-CONTAINING PROTEIN"/>
    <property type="match status" value="1"/>
</dbReference>
<feature type="domain" description="Calcineurin-like phosphoesterase" evidence="10">
    <location>
        <begin position="256"/>
        <end position="511"/>
    </location>
</feature>
<evidence type="ECO:0000256" key="3">
    <source>
        <dbReference type="ARBA" id="ARBA00008234"/>
    </source>
</evidence>
<dbReference type="Pfam" id="PF19272">
    <property type="entry name" value="ASMase_C"/>
    <property type="match status" value="1"/>
</dbReference>
<evidence type="ECO:0000313" key="12">
    <source>
        <dbReference type="EMBL" id="EEN65630.1"/>
    </source>
</evidence>
<evidence type="ECO:0000256" key="6">
    <source>
        <dbReference type="ARBA" id="ARBA00022729"/>
    </source>
</evidence>
<name>C3Y190_BRAFL</name>
<keyword evidence="8" id="KW-0862">Zinc</keyword>
<dbReference type="AlphaFoldDB" id="C3Y190"/>
<dbReference type="InterPro" id="IPR029052">
    <property type="entry name" value="Metallo-depent_PP-like"/>
</dbReference>
<dbReference type="InterPro" id="IPR004843">
    <property type="entry name" value="Calcineurin-like_PHP"/>
</dbReference>
<dbReference type="Pfam" id="PF00149">
    <property type="entry name" value="Metallophos"/>
    <property type="match status" value="1"/>
</dbReference>
<keyword evidence="5" id="KW-0479">Metal-binding</keyword>
<evidence type="ECO:0000259" key="11">
    <source>
        <dbReference type="Pfam" id="PF19272"/>
    </source>
</evidence>
<protein>
    <submittedName>
        <fullName evidence="12">Uncharacterized protein</fullName>
    </submittedName>
</protein>
<dbReference type="InParanoid" id="C3Y190"/>
<evidence type="ECO:0000256" key="9">
    <source>
        <dbReference type="ARBA" id="ARBA00023180"/>
    </source>
</evidence>
<evidence type="ECO:0000256" key="2">
    <source>
        <dbReference type="ARBA" id="ARBA00004613"/>
    </source>
</evidence>
<dbReference type="PANTHER" id="PTHR10340">
    <property type="entry name" value="SPHINGOMYELIN PHOSPHODIESTERASE"/>
    <property type="match status" value="1"/>
</dbReference>
<accession>C3Y190</accession>
<evidence type="ECO:0000256" key="4">
    <source>
        <dbReference type="ARBA" id="ARBA00022525"/>
    </source>
</evidence>
<comment type="similarity">
    <text evidence="3">Belongs to the acid sphingomyelinase family.</text>
</comment>
<evidence type="ECO:0000256" key="8">
    <source>
        <dbReference type="ARBA" id="ARBA00022833"/>
    </source>
</evidence>
<comment type="subcellular location">
    <subcellularLocation>
        <location evidence="2">Secreted</location>
    </subcellularLocation>
</comment>
<keyword evidence="7" id="KW-0378">Hydrolase</keyword>
<dbReference type="SUPFAM" id="SSF56300">
    <property type="entry name" value="Metallo-dependent phosphatases"/>
    <property type="match status" value="1"/>
</dbReference>
<dbReference type="GO" id="GO:0005576">
    <property type="term" value="C:extracellular region"/>
    <property type="evidence" value="ECO:0007669"/>
    <property type="project" value="UniProtKB-SubCell"/>
</dbReference>
<keyword evidence="6" id="KW-0732">Signal</keyword>
<evidence type="ECO:0000256" key="7">
    <source>
        <dbReference type="ARBA" id="ARBA00022801"/>
    </source>
</evidence>
<sequence length="692" mass="76388">MAADRCASSCRRITPAPAAILTQPILSESPGQDFRVAEVVTTLDGDVACRCGIVPPSIHLSSAQVIVHYAGLQKIYFTCFFTLGQAWGSEATVTMDPTLQSNRCASSRRRITPAPAAILTQPILSESPGQDFRVAEVVTTLDGDVACRCGIVPPSIHLSSAQVVVHYAGLQKIYLTCFFTLGQGWDLEATVTMDPTLQSSASWHQRVVTPNPPHLYAVSSTSRIAEKAGPRGPTASSAWTSVFCSGARVVRNVGWFWQVTDFHYDPRYSTAGVPGEMCHVSGGQRDGSPGVWGDYLCDAPWALINSSVYAMRQIEANPDFILWTGDDTPHVPNEELGQQVVINIIGNLTSLLKEVFPTKRVYAALGNHDYHPKNQLPPNRSDIYDAVAGFWRDWMDDDGANSAFKQGGYYAVSAAPHLRIVSVNTNLHYRSNLVTTDMEDPGGHFAWLDRVLGDAQTNSEMVFIVGHLPPGFFELKRSQYWMYPNFNKRYNELIRKHSSVIAGQFFGHHHTDSFRVFYDDHGSAVSSMFLCPAVTPWRTTLPGISGFGANNPGVRLYKYDRQTLQIKDVIQYYTNLTEANLSGRPVWQEAYSLTVTFGLPDGGTDSLHRLASSFTGPDVSQFRKYHQFNTLSYDLTETCDTNCWVDHVCSIIAVGHDDYDVCVNDKITGGAPESKKIEMVLVLTCLLTVLIV</sequence>
<keyword evidence="9" id="KW-0325">Glycoprotein</keyword>
<dbReference type="GO" id="GO:0016787">
    <property type="term" value="F:hydrolase activity"/>
    <property type="evidence" value="ECO:0007669"/>
    <property type="project" value="UniProtKB-KW"/>
</dbReference>
<evidence type="ECO:0000256" key="1">
    <source>
        <dbReference type="ARBA" id="ARBA00001947"/>
    </source>
</evidence>